<accession>A0ACC0QWI1</accession>
<organism evidence="1 2">
    <name type="scientific">Fusarium keratoplasticum</name>
    <dbReference type="NCBI Taxonomy" id="1328300"/>
    <lineage>
        <taxon>Eukaryota</taxon>
        <taxon>Fungi</taxon>
        <taxon>Dikarya</taxon>
        <taxon>Ascomycota</taxon>
        <taxon>Pezizomycotina</taxon>
        <taxon>Sordariomycetes</taxon>
        <taxon>Hypocreomycetidae</taxon>
        <taxon>Hypocreales</taxon>
        <taxon>Nectriaceae</taxon>
        <taxon>Fusarium</taxon>
        <taxon>Fusarium solani species complex</taxon>
    </lineage>
</organism>
<evidence type="ECO:0000313" key="2">
    <source>
        <dbReference type="Proteomes" id="UP001065298"/>
    </source>
</evidence>
<proteinExistence type="predicted"/>
<evidence type="ECO:0000313" key="1">
    <source>
        <dbReference type="EMBL" id="KAI8666341.1"/>
    </source>
</evidence>
<protein>
    <submittedName>
        <fullName evidence="1">Uncharacterized protein</fullName>
    </submittedName>
</protein>
<name>A0ACC0QWI1_9HYPO</name>
<gene>
    <name evidence="1" type="ORF">NCS57_00858600</name>
</gene>
<reference evidence="1" key="1">
    <citation type="submission" date="2022-06" db="EMBL/GenBank/DDBJ databases">
        <title>Fusarium solani species complex genomes reveal bases of compartmentalisation and animal pathogenesis.</title>
        <authorList>
            <person name="Tsai I.J."/>
        </authorList>
    </citation>
    <scope>NUCLEOTIDE SEQUENCE</scope>
    <source>
        <strain evidence="1">Fu6.1</strain>
    </source>
</reference>
<dbReference type="EMBL" id="CM046508">
    <property type="protein sequence ID" value="KAI8666341.1"/>
    <property type="molecule type" value="Genomic_DNA"/>
</dbReference>
<comment type="caution">
    <text evidence="1">The sequence shown here is derived from an EMBL/GenBank/DDBJ whole genome shotgun (WGS) entry which is preliminary data.</text>
</comment>
<dbReference type="Proteomes" id="UP001065298">
    <property type="component" value="Chromosome 6"/>
</dbReference>
<sequence length="629" mass="71261">MPDFDCYCAFCGVVLNDSPEIGSRDPEAVKRREERLERKLERLVDYSDTESSIDYDHWEEDHRYDPDLVSQESLWWLGELSCIGLNADALEEDRTFFADAEPYDDYIQTNQTRKKFNGRFSNQAFNVMLTALSYFEVDAQGPPVFPFHQVCYEIFERAMAFTKGSSSVDGNLLYHVMAGLAGHYLCHLEIDYGPMSGMDHCWVSRPGEEFTVTNPKDVDEFYDDLREELASGSFQISPEAIILGPANPHNDPFSKLSNELIREISNLLPYDALVSLSVSRPFYHDTLSNPFWKSRIASDMPWLWDMGAIAETSTTQIDYMKLYAWLEFVTTPKFGVAPPFLAMANRRRIWQPCMELARHCKEVRKPQYATEPEPQIVEQARLHTLFKVAPIQVQKQGCTRRTTRVTTSSMIWLYSWGDLEKCRFGGCFIESFWNADGLLIGLGVVFGSDRRILGAETGEKDVARIGGNDWISQMSIHLRSGATFSIGVASCYHETRLLCTSKNKCLVGVEGHIRLQPLKDWLRQQYAGPGKDWPEDDLTHLDLDGAGGERIVEIGVPKSEVLNGLMLKTNRERFAIFGQGEPEPGNWRMVRVPEGHCIQGIAATFGKDRITSAGGPMSSVVMLHGYSYT</sequence>
<keyword evidence="2" id="KW-1185">Reference proteome</keyword>